<reference evidence="12" key="2">
    <citation type="submission" date="2025-08" db="UniProtKB">
        <authorList>
            <consortium name="Ensembl"/>
        </authorList>
    </citation>
    <scope>IDENTIFICATION</scope>
</reference>
<feature type="transmembrane region" description="Helical" evidence="11">
    <location>
        <begin position="89"/>
        <end position="111"/>
    </location>
</feature>
<keyword evidence="6" id="KW-0732">Signal</keyword>
<dbReference type="Ensembl" id="ENSACAT00000056811.1">
    <property type="protein sequence ID" value="ENSACAP00000039906.1"/>
    <property type="gene ID" value="ENSACAG00000039667.1"/>
</dbReference>
<reference evidence="12 13" key="1">
    <citation type="submission" date="2009-12" db="EMBL/GenBank/DDBJ databases">
        <title>The Genome Sequence of Anolis carolinensis (Green Anole Lizard).</title>
        <authorList>
            <consortium name="The Genome Sequencing Platform"/>
            <person name="Di Palma F."/>
            <person name="Alfoldi J."/>
            <person name="Heiman D."/>
            <person name="Young S."/>
            <person name="Grabherr M."/>
            <person name="Johnson J."/>
            <person name="Lander E.S."/>
            <person name="Lindblad-Toh K."/>
        </authorList>
    </citation>
    <scope>NUCLEOTIDE SEQUENCE [LARGE SCALE GENOMIC DNA]</scope>
    <source>
        <strain evidence="12 13">JBL SC #1</strain>
    </source>
</reference>
<evidence type="ECO:0000256" key="5">
    <source>
        <dbReference type="ARBA" id="ARBA00022692"/>
    </source>
</evidence>
<comment type="similarity">
    <text evidence="2">Belongs to the RAMP family.</text>
</comment>
<evidence type="ECO:0000256" key="2">
    <source>
        <dbReference type="ARBA" id="ARBA00007087"/>
    </source>
</evidence>
<dbReference type="Gene3D" id="1.10.150.510">
    <property type="entry name" value="Receptor activity modifying family"/>
    <property type="match status" value="1"/>
</dbReference>
<keyword evidence="7 11" id="KW-1133">Transmembrane helix</keyword>
<evidence type="ECO:0000313" key="12">
    <source>
        <dbReference type="Ensembl" id="ENSACAP00000039906.1"/>
    </source>
</evidence>
<name>A0A803TXG6_ANOCA</name>
<sequence>AFSAVAPRLWNALPKEIRQSPTLSNFRKELKTWWCRIYGELALCTGLLAEGMGCPISSPTLDAFFVKIHNEYFANCSLPTSTFVTQPSIGTVTILTFLTVCLVPISVVLLLRKI</sequence>
<evidence type="ECO:0000256" key="10">
    <source>
        <dbReference type="ARBA" id="ARBA00023170"/>
    </source>
</evidence>
<dbReference type="GeneTree" id="ENSGT00950000185523"/>
<proteinExistence type="inferred from homology"/>
<dbReference type="GO" id="GO:0015026">
    <property type="term" value="F:coreceptor activity"/>
    <property type="evidence" value="ECO:0007669"/>
    <property type="project" value="InterPro"/>
</dbReference>
<evidence type="ECO:0000313" key="13">
    <source>
        <dbReference type="Proteomes" id="UP000001646"/>
    </source>
</evidence>
<evidence type="ECO:0000256" key="11">
    <source>
        <dbReference type="SAM" id="Phobius"/>
    </source>
</evidence>
<keyword evidence="5 11" id="KW-0812">Transmembrane</keyword>
<dbReference type="AlphaFoldDB" id="A0A803TXG6"/>
<keyword evidence="8 11" id="KW-0472">Membrane</keyword>
<comment type="subcellular location">
    <subcellularLocation>
        <location evidence="1">Cell membrane</location>
        <topology evidence="1">Single-pass type I membrane protein</topology>
    </subcellularLocation>
</comment>
<keyword evidence="4" id="KW-1003">Cell membrane</keyword>
<dbReference type="GO" id="GO:0008277">
    <property type="term" value="P:regulation of G protein-coupled receptor signaling pathway"/>
    <property type="evidence" value="ECO:0007669"/>
    <property type="project" value="InterPro"/>
</dbReference>
<dbReference type="GO" id="GO:0006886">
    <property type="term" value="P:intracellular protein transport"/>
    <property type="evidence" value="ECO:0007669"/>
    <property type="project" value="InterPro"/>
</dbReference>
<dbReference type="InterPro" id="IPR006985">
    <property type="entry name" value="RAMP"/>
</dbReference>
<dbReference type="PANTHER" id="PTHR14076:SF7">
    <property type="entry name" value="RECEPTOR ACTIVITY-MODIFYING PROTEIN 1-LIKE"/>
    <property type="match status" value="1"/>
</dbReference>
<dbReference type="InterPro" id="IPR038126">
    <property type="entry name" value="RAMP_sf"/>
</dbReference>
<dbReference type="GO" id="GO:0005886">
    <property type="term" value="C:plasma membrane"/>
    <property type="evidence" value="ECO:0007669"/>
    <property type="project" value="UniProtKB-SubCell"/>
</dbReference>
<dbReference type="InParanoid" id="A0A803TXG6"/>
<evidence type="ECO:0008006" key="14">
    <source>
        <dbReference type="Google" id="ProtNLM"/>
    </source>
</evidence>
<protein>
    <recommendedName>
        <fullName evidence="14">Receptor activity modifying protein 1</fullName>
    </recommendedName>
</protein>
<keyword evidence="13" id="KW-1185">Reference proteome</keyword>
<evidence type="ECO:0000256" key="9">
    <source>
        <dbReference type="ARBA" id="ARBA00023157"/>
    </source>
</evidence>
<dbReference type="Pfam" id="PF04901">
    <property type="entry name" value="RAMP"/>
    <property type="match status" value="1"/>
</dbReference>
<evidence type="ECO:0000256" key="3">
    <source>
        <dbReference type="ARBA" id="ARBA00022448"/>
    </source>
</evidence>
<organism evidence="12 13">
    <name type="scientific">Anolis carolinensis</name>
    <name type="common">Green anole</name>
    <name type="synonym">American chameleon</name>
    <dbReference type="NCBI Taxonomy" id="28377"/>
    <lineage>
        <taxon>Eukaryota</taxon>
        <taxon>Metazoa</taxon>
        <taxon>Chordata</taxon>
        <taxon>Craniata</taxon>
        <taxon>Vertebrata</taxon>
        <taxon>Euteleostomi</taxon>
        <taxon>Lepidosauria</taxon>
        <taxon>Squamata</taxon>
        <taxon>Bifurcata</taxon>
        <taxon>Unidentata</taxon>
        <taxon>Episquamata</taxon>
        <taxon>Toxicofera</taxon>
        <taxon>Iguania</taxon>
        <taxon>Dactyloidae</taxon>
        <taxon>Anolis</taxon>
    </lineage>
</organism>
<reference evidence="12" key="3">
    <citation type="submission" date="2025-09" db="UniProtKB">
        <authorList>
            <consortium name="Ensembl"/>
        </authorList>
    </citation>
    <scope>IDENTIFICATION</scope>
</reference>
<keyword evidence="9" id="KW-1015">Disulfide bond</keyword>
<evidence type="ECO:0000256" key="8">
    <source>
        <dbReference type="ARBA" id="ARBA00023136"/>
    </source>
</evidence>
<evidence type="ECO:0000256" key="6">
    <source>
        <dbReference type="ARBA" id="ARBA00022729"/>
    </source>
</evidence>
<keyword evidence="10" id="KW-0675">Receptor</keyword>
<evidence type="ECO:0000256" key="7">
    <source>
        <dbReference type="ARBA" id="ARBA00022989"/>
    </source>
</evidence>
<keyword evidence="3" id="KW-0813">Transport</keyword>
<evidence type="ECO:0000256" key="1">
    <source>
        <dbReference type="ARBA" id="ARBA00004251"/>
    </source>
</evidence>
<accession>A0A803TXG6</accession>
<dbReference type="PANTHER" id="PTHR14076">
    <property type="entry name" value="RECEPTOR ACTIVITY MODIFYING PROTEIN RAMP"/>
    <property type="match status" value="1"/>
</dbReference>
<dbReference type="Proteomes" id="UP000001646">
    <property type="component" value="Chromosome 6"/>
</dbReference>
<evidence type="ECO:0000256" key="4">
    <source>
        <dbReference type="ARBA" id="ARBA00022475"/>
    </source>
</evidence>